<dbReference type="Pfam" id="PF01161">
    <property type="entry name" value="PBP"/>
    <property type="match status" value="1"/>
</dbReference>
<dbReference type="Gene3D" id="3.90.280.10">
    <property type="entry name" value="PEBP-like"/>
    <property type="match status" value="1"/>
</dbReference>
<dbReference type="Proteomes" id="UP000220158">
    <property type="component" value="Chromosome 8"/>
</dbReference>
<dbReference type="EMBL" id="LN835303">
    <property type="protein sequence ID" value="CRG99888.1"/>
    <property type="molecule type" value="Genomic_DNA"/>
</dbReference>
<gene>
    <name evidence="2" type="ORF">PRELSG_0831800</name>
</gene>
<keyword evidence="1" id="KW-0732">Signal</keyword>
<dbReference type="SUPFAM" id="SSF49777">
    <property type="entry name" value="PEBP-like"/>
    <property type="match status" value="1"/>
</dbReference>
<evidence type="ECO:0000256" key="1">
    <source>
        <dbReference type="SAM" id="SignalP"/>
    </source>
</evidence>
<organism evidence="2 3">
    <name type="scientific">Plasmodium relictum</name>
    <dbReference type="NCBI Taxonomy" id="85471"/>
    <lineage>
        <taxon>Eukaryota</taxon>
        <taxon>Sar</taxon>
        <taxon>Alveolata</taxon>
        <taxon>Apicomplexa</taxon>
        <taxon>Aconoidasida</taxon>
        <taxon>Haemosporida</taxon>
        <taxon>Plasmodiidae</taxon>
        <taxon>Plasmodium</taxon>
        <taxon>Plasmodium (Haemamoeba)</taxon>
    </lineage>
</organism>
<feature type="chain" id="PRO_5012814286" evidence="1">
    <location>
        <begin position="21"/>
        <end position="193"/>
    </location>
</feature>
<sequence length="193" mass="22072">MVSIYVILLFYFSSVNLILGKVDIIESDFGIEKCDSDKVKILEEKYYEKSCGGENLLPNFEWLDKNSATKSYAITITSINNSNTVVHFVAWNIPAYVNSLNNFTNFKDINAVIGLNSYSKKNYEGPCPKYLDNEPSECIKFTLYVLKNENIELSEDADYFELMAYIKRLSRTENIILDSLSLYSLSIPKKVSD</sequence>
<dbReference type="AlphaFoldDB" id="A0A1J1H8W9"/>
<dbReference type="VEuPathDB" id="PlasmoDB:PRELSG_0831800"/>
<dbReference type="InterPro" id="IPR008914">
    <property type="entry name" value="PEBP"/>
</dbReference>
<dbReference type="GeneID" id="39735994"/>
<dbReference type="OMA" id="YFELMAY"/>
<dbReference type="RefSeq" id="XP_028532893.1">
    <property type="nucleotide sequence ID" value="XM_028676400.1"/>
</dbReference>
<dbReference type="KEGG" id="prel:PRELSG_0831800"/>
<evidence type="ECO:0000313" key="2">
    <source>
        <dbReference type="EMBL" id="CRG99888.1"/>
    </source>
</evidence>
<dbReference type="InterPro" id="IPR036610">
    <property type="entry name" value="PEBP-like_sf"/>
</dbReference>
<proteinExistence type="predicted"/>
<evidence type="ECO:0000313" key="3">
    <source>
        <dbReference type="Proteomes" id="UP000220158"/>
    </source>
</evidence>
<keyword evidence="3" id="KW-1185">Reference proteome</keyword>
<name>A0A1J1H8W9_PLARL</name>
<reference evidence="2 3" key="1">
    <citation type="submission" date="2015-04" db="EMBL/GenBank/DDBJ databases">
        <authorList>
            <consortium name="Pathogen Informatics"/>
        </authorList>
    </citation>
    <scope>NUCLEOTIDE SEQUENCE [LARGE SCALE GENOMIC DNA]</scope>
    <source>
        <strain evidence="2 3">SGS1</strain>
    </source>
</reference>
<dbReference type="OrthoDB" id="369679at2759"/>
<protein>
    <submittedName>
        <fullName evidence="2">Phosphatidylethanolamine-binding protein, putative</fullName>
    </submittedName>
</protein>
<accession>A0A1J1H8W9</accession>
<feature type="signal peptide" evidence="1">
    <location>
        <begin position="1"/>
        <end position="20"/>
    </location>
</feature>